<evidence type="ECO:0000313" key="2">
    <source>
        <dbReference type="Proteomes" id="UP000241769"/>
    </source>
</evidence>
<reference evidence="1 2" key="1">
    <citation type="journal article" date="2018" name="Genome Biol. Evol.">
        <title>Multiple Roots of Fruiting Body Formation in Amoebozoa.</title>
        <authorList>
            <person name="Hillmann F."/>
            <person name="Forbes G."/>
            <person name="Novohradska S."/>
            <person name="Ferling I."/>
            <person name="Riege K."/>
            <person name="Groth M."/>
            <person name="Westermann M."/>
            <person name="Marz M."/>
            <person name="Spaller T."/>
            <person name="Winckler T."/>
            <person name="Schaap P."/>
            <person name="Glockner G."/>
        </authorList>
    </citation>
    <scope>NUCLEOTIDE SEQUENCE [LARGE SCALE GENOMIC DNA]</scope>
    <source>
        <strain evidence="1 2">Jena</strain>
    </source>
</reference>
<dbReference type="AlphaFoldDB" id="A0A2P6MVT9"/>
<keyword evidence="2" id="KW-1185">Reference proteome</keyword>
<sequence length="56" mass="6651">MSTRSALMTESFHKCGYSSVSTFLDQRERPPQVKRHEIWVHPQTRNRPGTKFIRFS</sequence>
<dbReference type="EMBL" id="MDYQ01000362">
    <property type="protein sequence ID" value="PRP75803.1"/>
    <property type="molecule type" value="Genomic_DNA"/>
</dbReference>
<dbReference type="Proteomes" id="UP000241769">
    <property type="component" value="Unassembled WGS sequence"/>
</dbReference>
<protein>
    <submittedName>
        <fullName evidence="1">Uncharacterized protein</fullName>
    </submittedName>
</protein>
<comment type="caution">
    <text evidence="1">The sequence shown here is derived from an EMBL/GenBank/DDBJ whole genome shotgun (WGS) entry which is preliminary data.</text>
</comment>
<organism evidence="1 2">
    <name type="scientific">Planoprotostelium fungivorum</name>
    <dbReference type="NCBI Taxonomy" id="1890364"/>
    <lineage>
        <taxon>Eukaryota</taxon>
        <taxon>Amoebozoa</taxon>
        <taxon>Evosea</taxon>
        <taxon>Variosea</taxon>
        <taxon>Cavosteliida</taxon>
        <taxon>Cavosteliaceae</taxon>
        <taxon>Planoprotostelium</taxon>
    </lineage>
</organism>
<name>A0A2P6MVT9_9EUKA</name>
<accession>A0A2P6MVT9</accession>
<proteinExistence type="predicted"/>
<dbReference type="InParanoid" id="A0A2P6MVT9"/>
<gene>
    <name evidence="1" type="ORF">PROFUN_08797</name>
</gene>
<evidence type="ECO:0000313" key="1">
    <source>
        <dbReference type="EMBL" id="PRP75803.1"/>
    </source>
</evidence>